<keyword evidence="4" id="KW-1003">Cell membrane</keyword>
<organism evidence="14 15">
    <name type="scientific">Paspalum notatum var. saurae</name>
    <dbReference type="NCBI Taxonomy" id="547442"/>
    <lineage>
        <taxon>Eukaryota</taxon>
        <taxon>Viridiplantae</taxon>
        <taxon>Streptophyta</taxon>
        <taxon>Embryophyta</taxon>
        <taxon>Tracheophyta</taxon>
        <taxon>Spermatophyta</taxon>
        <taxon>Magnoliopsida</taxon>
        <taxon>Liliopsida</taxon>
        <taxon>Poales</taxon>
        <taxon>Poaceae</taxon>
        <taxon>PACMAD clade</taxon>
        <taxon>Panicoideae</taxon>
        <taxon>Andropogonodae</taxon>
        <taxon>Paspaleae</taxon>
        <taxon>Paspalinae</taxon>
        <taxon>Paspalum</taxon>
    </lineage>
</organism>
<evidence type="ECO:0000256" key="13">
    <source>
        <dbReference type="SAM" id="Phobius"/>
    </source>
</evidence>
<keyword evidence="7" id="KW-0677">Repeat</keyword>
<evidence type="ECO:0000256" key="4">
    <source>
        <dbReference type="ARBA" id="ARBA00022475"/>
    </source>
</evidence>
<evidence type="ECO:0000256" key="9">
    <source>
        <dbReference type="ARBA" id="ARBA00023136"/>
    </source>
</evidence>
<keyword evidence="10" id="KW-0675">Receptor</keyword>
<dbReference type="InterPro" id="IPR025875">
    <property type="entry name" value="Leu-rich_rpt_4"/>
</dbReference>
<dbReference type="Pfam" id="PF12799">
    <property type="entry name" value="LRR_4"/>
    <property type="match status" value="1"/>
</dbReference>
<dbReference type="AlphaFoldDB" id="A0AAQ3UMZ6"/>
<reference evidence="14 15" key="1">
    <citation type="submission" date="2024-02" db="EMBL/GenBank/DDBJ databases">
        <title>High-quality chromosome-scale genome assembly of Pensacola bahiagrass (Paspalum notatum Flugge var. saurae).</title>
        <authorList>
            <person name="Vega J.M."/>
            <person name="Podio M."/>
            <person name="Orjuela J."/>
            <person name="Siena L.A."/>
            <person name="Pessino S.C."/>
            <person name="Combes M.C."/>
            <person name="Mariac C."/>
            <person name="Albertini E."/>
            <person name="Pupilli F."/>
            <person name="Ortiz J.P.A."/>
            <person name="Leblanc O."/>
        </authorList>
    </citation>
    <scope>NUCLEOTIDE SEQUENCE [LARGE SCALE GENOMIC DNA]</scope>
    <source>
        <strain evidence="14">R1</strain>
        <tissue evidence="14">Leaf</tissue>
    </source>
</reference>
<evidence type="ECO:0000256" key="8">
    <source>
        <dbReference type="ARBA" id="ARBA00022989"/>
    </source>
</evidence>
<comment type="subcellular location">
    <subcellularLocation>
        <location evidence="1">Cell membrane</location>
    </subcellularLocation>
    <subcellularLocation>
        <location evidence="12">Endomembrane system</location>
        <topology evidence="12">Single-pass membrane protein</topology>
    </subcellularLocation>
    <subcellularLocation>
        <location evidence="2">Membrane</location>
        <topology evidence="2">Single-pass type I membrane protein</topology>
    </subcellularLocation>
</comment>
<evidence type="ECO:0000256" key="1">
    <source>
        <dbReference type="ARBA" id="ARBA00004236"/>
    </source>
</evidence>
<evidence type="ECO:0000313" key="14">
    <source>
        <dbReference type="EMBL" id="WVZ95175.1"/>
    </source>
</evidence>
<evidence type="ECO:0000256" key="11">
    <source>
        <dbReference type="ARBA" id="ARBA00023180"/>
    </source>
</evidence>
<dbReference type="EMBL" id="CP144753">
    <property type="protein sequence ID" value="WVZ95175.1"/>
    <property type="molecule type" value="Genomic_DNA"/>
</dbReference>
<dbReference type="GO" id="GO:0005886">
    <property type="term" value="C:plasma membrane"/>
    <property type="evidence" value="ECO:0007669"/>
    <property type="project" value="UniProtKB-SubCell"/>
</dbReference>
<dbReference type="SUPFAM" id="SSF52058">
    <property type="entry name" value="L domain-like"/>
    <property type="match status" value="1"/>
</dbReference>
<evidence type="ECO:0000313" key="15">
    <source>
        <dbReference type="Proteomes" id="UP001341281"/>
    </source>
</evidence>
<evidence type="ECO:0000256" key="6">
    <source>
        <dbReference type="ARBA" id="ARBA00022692"/>
    </source>
</evidence>
<dbReference type="InterPro" id="IPR032675">
    <property type="entry name" value="LRR_dom_sf"/>
</dbReference>
<keyword evidence="6 13" id="KW-0812">Transmembrane</keyword>
<dbReference type="PROSITE" id="PS51450">
    <property type="entry name" value="LRR"/>
    <property type="match status" value="1"/>
</dbReference>
<name>A0AAQ3UMZ6_PASNO</name>
<keyword evidence="9 13" id="KW-0472">Membrane</keyword>
<evidence type="ECO:0000256" key="2">
    <source>
        <dbReference type="ARBA" id="ARBA00004479"/>
    </source>
</evidence>
<evidence type="ECO:0000256" key="12">
    <source>
        <dbReference type="ARBA" id="ARBA00037847"/>
    </source>
</evidence>
<keyword evidence="15" id="KW-1185">Reference proteome</keyword>
<sequence length="116" mass="12297">MTDLESLDLSYNQLSGEIPEELTNLTFLGNLNLSNNQLAGKIPESGQFSTFDNSSFEGNVGLCGQQLPKSPCGGSPHTPSVAHVNTSARHIDVVLFLFVGLGFGVGFAAAILIKWS</sequence>
<gene>
    <name evidence="14" type="ORF">U9M48_040972</name>
</gene>
<proteinExistence type="inferred from homology"/>
<keyword evidence="5" id="KW-0433">Leucine-rich repeat</keyword>
<evidence type="ECO:0000256" key="5">
    <source>
        <dbReference type="ARBA" id="ARBA00022614"/>
    </source>
</evidence>
<feature type="transmembrane region" description="Helical" evidence="13">
    <location>
        <begin position="93"/>
        <end position="113"/>
    </location>
</feature>
<dbReference type="Gene3D" id="3.80.10.10">
    <property type="entry name" value="Ribonuclease Inhibitor"/>
    <property type="match status" value="1"/>
</dbReference>
<keyword evidence="11" id="KW-0325">Glycoprotein</keyword>
<dbReference type="PANTHER" id="PTHR27004:SF420">
    <property type="entry name" value="LEUCINE-RICH REPEAT-CONTAINING N-TERMINAL PLANT-TYPE DOMAIN-CONTAINING PROTEIN"/>
    <property type="match status" value="1"/>
</dbReference>
<dbReference type="InterPro" id="IPR001611">
    <property type="entry name" value="Leu-rich_rpt"/>
</dbReference>
<accession>A0AAQ3UMZ6</accession>
<protein>
    <submittedName>
        <fullName evidence="14">Uncharacterized protein</fullName>
    </submittedName>
</protein>
<evidence type="ECO:0000256" key="7">
    <source>
        <dbReference type="ARBA" id="ARBA00022737"/>
    </source>
</evidence>
<evidence type="ECO:0000256" key="3">
    <source>
        <dbReference type="ARBA" id="ARBA00009592"/>
    </source>
</evidence>
<dbReference type="PRINTS" id="PR00019">
    <property type="entry name" value="LEURICHRPT"/>
</dbReference>
<keyword evidence="8 13" id="KW-1133">Transmembrane helix</keyword>
<dbReference type="Proteomes" id="UP001341281">
    <property type="component" value="Chromosome 09"/>
</dbReference>
<evidence type="ECO:0000256" key="10">
    <source>
        <dbReference type="ARBA" id="ARBA00023170"/>
    </source>
</evidence>
<comment type="similarity">
    <text evidence="3">Belongs to the RLP family.</text>
</comment>
<dbReference type="PANTHER" id="PTHR27004">
    <property type="entry name" value="RECEPTOR-LIKE PROTEIN 12 ISOFORM X1"/>
    <property type="match status" value="1"/>
</dbReference>